<reference evidence="1 2" key="1">
    <citation type="submission" date="2018-06" db="EMBL/GenBank/DDBJ databases">
        <title>Genome Sequence of the Brown Rot Fungal Pathogen Monilinia fructigena.</title>
        <authorList>
            <person name="Landi L."/>
            <person name="De Miccolis Angelini R.M."/>
            <person name="Pollastro S."/>
            <person name="Abate D."/>
            <person name="Faretra F."/>
            <person name="Romanazzi G."/>
        </authorList>
    </citation>
    <scope>NUCLEOTIDE SEQUENCE [LARGE SCALE GENOMIC DNA]</scope>
    <source>
        <strain evidence="1 2">Mfrg269</strain>
    </source>
</reference>
<proteinExistence type="predicted"/>
<evidence type="ECO:0000313" key="2">
    <source>
        <dbReference type="Proteomes" id="UP000249056"/>
    </source>
</evidence>
<dbReference type="EMBL" id="QKRW01000009">
    <property type="protein sequence ID" value="RAL65727.1"/>
    <property type="molecule type" value="Genomic_DNA"/>
</dbReference>
<comment type="caution">
    <text evidence="1">The sequence shown here is derived from an EMBL/GenBank/DDBJ whole genome shotgun (WGS) entry which is preliminary data.</text>
</comment>
<name>A0A395IZM4_9HELO</name>
<keyword evidence="2" id="KW-1185">Reference proteome</keyword>
<accession>A0A395IZM4</accession>
<dbReference type="Proteomes" id="UP000249056">
    <property type="component" value="Unassembled WGS sequence"/>
</dbReference>
<dbReference type="AlphaFoldDB" id="A0A395IZM4"/>
<organism evidence="1 2">
    <name type="scientific">Monilinia fructigena</name>
    <dbReference type="NCBI Taxonomy" id="38457"/>
    <lineage>
        <taxon>Eukaryota</taxon>
        <taxon>Fungi</taxon>
        <taxon>Dikarya</taxon>
        <taxon>Ascomycota</taxon>
        <taxon>Pezizomycotina</taxon>
        <taxon>Leotiomycetes</taxon>
        <taxon>Helotiales</taxon>
        <taxon>Sclerotiniaceae</taxon>
        <taxon>Monilinia</taxon>
    </lineage>
</organism>
<sequence>MSPAKAMYGINPEFSYFGEDADAEGRAPAALERLEKLQAERTKLVEFWNAATQRNNNTNKWKNGQNFISYKNRRKGYTKHKEY</sequence>
<evidence type="ECO:0000313" key="1">
    <source>
        <dbReference type="EMBL" id="RAL65727.1"/>
    </source>
</evidence>
<protein>
    <submittedName>
        <fullName evidence="1">Uncharacterized protein</fullName>
    </submittedName>
</protein>
<gene>
    <name evidence="1" type="ORF">DID88_005395</name>
</gene>